<dbReference type="RefSeq" id="WP_089698749.1">
    <property type="nucleotide sequence ID" value="NZ_FNHL01000004.1"/>
</dbReference>
<evidence type="ECO:0000313" key="3">
    <source>
        <dbReference type="EMBL" id="SDM96588.1"/>
    </source>
</evidence>
<keyword evidence="4" id="KW-1185">Reference proteome</keyword>
<dbReference type="Proteomes" id="UP000199451">
    <property type="component" value="Unassembled WGS sequence"/>
</dbReference>
<dbReference type="OrthoDB" id="307287at2157"/>
<keyword evidence="2" id="KW-0472">Membrane</keyword>
<gene>
    <name evidence="3" type="ORF">SAMN04487949_3007</name>
</gene>
<keyword evidence="2" id="KW-1133">Transmembrane helix</keyword>
<name>A0A1G9XIJ9_9EURY</name>
<feature type="transmembrane region" description="Helical" evidence="2">
    <location>
        <begin position="63"/>
        <end position="80"/>
    </location>
</feature>
<dbReference type="Pfam" id="PF10028">
    <property type="entry name" value="DUF2270"/>
    <property type="match status" value="1"/>
</dbReference>
<feature type="region of interest" description="Disordered" evidence="1">
    <location>
        <begin position="1"/>
        <end position="22"/>
    </location>
</feature>
<sequence length="245" mass="27716">MTGDDGSSDRGPTDAAFDPSDKRARTLGRGFFEEESAPGSAMAHLYRGELHRMKLWRERLDRTTNWAVTVMAAILTWAFADPSNPHYVILVGGVMVGIFLVIEARRYRGYDIWRSRVRLLQENVFAYALDPSHGVVDDDWRRKLADDYRTPTTKISYEEAIAHRLRRVYLPLFTVLVAAWLVRVCVMPPTGWPTTAAVGMVPGVVVTGGIGLVYLGLVSVTFRPRRWRAHGELRNHDIGAWDDME</sequence>
<dbReference type="STRING" id="660521.SAMN04487949_3007"/>
<feature type="transmembrane region" description="Helical" evidence="2">
    <location>
        <begin position="168"/>
        <end position="190"/>
    </location>
</feature>
<evidence type="ECO:0000256" key="1">
    <source>
        <dbReference type="SAM" id="MobiDB-lite"/>
    </source>
</evidence>
<keyword evidence="2" id="KW-0812">Transmembrane</keyword>
<dbReference type="EMBL" id="FNHL01000004">
    <property type="protein sequence ID" value="SDM96588.1"/>
    <property type="molecule type" value="Genomic_DNA"/>
</dbReference>
<proteinExistence type="predicted"/>
<reference evidence="4" key="1">
    <citation type="submission" date="2016-10" db="EMBL/GenBank/DDBJ databases">
        <authorList>
            <person name="Varghese N."/>
            <person name="Submissions S."/>
        </authorList>
    </citation>
    <scope>NUCLEOTIDE SEQUENCE [LARGE SCALE GENOMIC DNA]</scope>
    <source>
        <strain evidence="4">CGMCC 1.10119</strain>
    </source>
</reference>
<organism evidence="3 4">
    <name type="scientific">Halogranum gelatinilyticum</name>
    <dbReference type="NCBI Taxonomy" id="660521"/>
    <lineage>
        <taxon>Archaea</taxon>
        <taxon>Methanobacteriati</taxon>
        <taxon>Methanobacteriota</taxon>
        <taxon>Stenosarchaea group</taxon>
        <taxon>Halobacteria</taxon>
        <taxon>Halobacteriales</taxon>
        <taxon>Haloferacaceae</taxon>
    </lineage>
</organism>
<evidence type="ECO:0000313" key="4">
    <source>
        <dbReference type="Proteomes" id="UP000199451"/>
    </source>
</evidence>
<dbReference type="AlphaFoldDB" id="A0A1G9XIJ9"/>
<accession>A0A1G9XIJ9</accession>
<protein>
    <submittedName>
        <fullName evidence="3">Uncharacterized membrane protein</fullName>
    </submittedName>
</protein>
<evidence type="ECO:0000256" key="2">
    <source>
        <dbReference type="SAM" id="Phobius"/>
    </source>
</evidence>
<dbReference type="InterPro" id="IPR014470">
    <property type="entry name" value="UCP01500"/>
</dbReference>
<feature type="transmembrane region" description="Helical" evidence="2">
    <location>
        <begin position="86"/>
        <end position="104"/>
    </location>
</feature>
<feature type="transmembrane region" description="Helical" evidence="2">
    <location>
        <begin position="196"/>
        <end position="218"/>
    </location>
</feature>